<comment type="caution">
    <text evidence="2">The sequence shown here is derived from an EMBL/GenBank/DDBJ whole genome shotgun (WGS) entry which is preliminary data.</text>
</comment>
<name>A0AAN8IK92_TRICO</name>
<keyword evidence="1" id="KW-0472">Membrane</keyword>
<evidence type="ECO:0000256" key="1">
    <source>
        <dbReference type="SAM" id="Phobius"/>
    </source>
</evidence>
<reference evidence="2 3" key="1">
    <citation type="submission" date="2019-10" db="EMBL/GenBank/DDBJ databases">
        <title>Assembly and Annotation for the nematode Trichostrongylus colubriformis.</title>
        <authorList>
            <person name="Martin J."/>
        </authorList>
    </citation>
    <scope>NUCLEOTIDE SEQUENCE [LARGE SCALE GENOMIC DNA]</scope>
    <source>
        <strain evidence="2">G859</strain>
        <tissue evidence="2">Whole worm</tissue>
    </source>
</reference>
<sequence>MWSFPRSNWSTYPLGYVLSRQQCSSPEFTRFYIRLSGLTDHAFLIIITSFGLLLWITLLLAYGNRIPDYALFTVQEFLPTVNFVSGDSTLGIICIATLAAILIVLMTYIYMVFVEYYVFLREREEAFLTDSQHSTQYSPIPTHEK</sequence>
<dbReference type="Proteomes" id="UP001331761">
    <property type="component" value="Unassembled WGS sequence"/>
</dbReference>
<protein>
    <submittedName>
        <fullName evidence="2">Uncharacterized protein</fullName>
    </submittedName>
</protein>
<feature type="transmembrane region" description="Helical" evidence="1">
    <location>
        <begin position="90"/>
        <end position="113"/>
    </location>
</feature>
<feature type="transmembrane region" description="Helical" evidence="1">
    <location>
        <begin position="42"/>
        <end position="62"/>
    </location>
</feature>
<gene>
    <name evidence="2" type="ORF">GCK32_009017</name>
</gene>
<dbReference type="AlphaFoldDB" id="A0AAN8IK92"/>
<keyword evidence="3" id="KW-1185">Reference proteome</keyword>
<proteinExistence type="predicted"/>
<evidence type="ECO:0000313" key="3">
    <source>
        <dbReference type="Proteomes" id="UP001331761"/>
    </source>
</evidence>
<evidence type="ECO:0000313" key="2">
    <source>
        <dbReference type="EMBL" id="KAK5973668.1"/>
    </source>
</evidence>
<keyword evidence="1" id="KW-1133">Transmembrane helix</keyword>
<keyword evidence="1" id="KW-0812">Transmembrane</keyword>
<dbReference type="EMBL" id="WIXE01015178">
    <property type="protein sequence ID" value="KAK5973668.1"/>
    <property type="molecule type" value="Genomic_DNA"/>
</dbReference>
<accession>A0AAN8IK92</accession>
<organism evidence="2 3">
    <name type="scientific">Trichostrongylus colubriformis</name>
    <name type="common">Black scour worm</name>
    <dbReference type="NCBI Taxonomy" id="6319"/>
    <lineage>
        <taxon>Eukaryota</taxon>
        <taxon>Metazoa</taxon>
        <taxon>Ecdysozoa</taxon>
        <taxon>Nematoda</taxon>
        <taxon>Chromadorea</taxon>
        <taxon>Rhabditida</taxon>
        <taxon>Rhabditina</taxon>
        <taxon>Rhabditomorpha</taxon>
        <taxon>Strongyloidea</taxon>
        <taxon>Trichostrongylidae</taxon>
        <taxon>Trichostrongylus</taxon>
    </lineage>
</organism>